<feature type="chain" id="PRO_5036261854" evidence="1">
    <location>
        <begin position="19"/>
        <end position="100"/>
    </location>
</feature>
<dbReference type="EMBL" id="HBUF01130100">
    <property type="protein sequence ID" value="CAG6643986.1"/>
    <property type="molecule type" value="Transcribed_RNA"/>
</dbReference>
<organism evidence="2">
    <name type="scientific">Cacopsylla melanoneura</name>
    <dbReference type="NCBI Taxonomy" id="428564"/>
    <lineage>
        <taxon>Eukaryota</taxon>
        <taxon>Metazoa</taxon>
        <taxon>Ecdysozoa</taxon>
        <taxon>Arthropoda</taxon>
        <taxon>Hexapoda</taxon>
        <taxon>Insecta</taxon>
        <taxon>Pterygota</taxon>
        <taxon>Neoptera</taxon>
        <taxon>Paraneoptera</taxon>
        <taxon>Hemiptera</taxon>
        <taxon>Sternorrhyncha</taxon>
        <taxon>Psylloidea</taxon>
        <taxon>Psyllidae</taxon>
        <taxon>Psyllinae</taxon>
        <taxon>Cacopsylla</taxon>
    </lineage>
</organism>
<dbReference type="AlphaFoldDB" id="A0A8D8R4K5"/>
<dbReference type="EMBL" id="HBUF01130099">
    <property type="protein sequence ID" value="CAG6643985.1"/>
    <property type="molecule type" value="Transcribed_RNA"/>
</dbReference>
<keyword evidence="1" id="KW-0732">Signal</keyword>
<feature type="signal peptide" evidence="1">
    <location>
        <begin position="1"/>
        <end position="18"/>
    </location>
</feature>
<accession>A0A8D8R4K5</accession>
<protein>
    <submittedName>
        <fullName evidence="2">Uncharacterized protein</fullName>
    </submittedName>
</protein>
<name>A0A8D8R4K5_9HEMI</name>
<evidence type="ECO:0000313" key="2">
    <source>
        <dbReference type="EMBL" id="CAG6643986.1"/>
    </source>
</evidence>
<proteinExistence type="predicted"/>
<evidence type="ECO:0000256" key="1">
    <source>
        <dbReference type="SAM" id="SignalP"/>
    </source>
</evidence>
<reference evidence="2" key="1">
    <citation type="submission" date="2021-05" db="EMBL/GenBank/DDBJ databases">
        <authorList>
            <person name="Alioto T."/>
            <person name="Alioto T."/>
            <person name="Gomez Garrido J."/>
        </authorList>
    </citation>
    <scope>NUCLEOTIDE SEQUENCE</scope>
</reference>
<sequence>MLIHIYNLLFARSLHVFCCDFGFLYIVDDLVSCLTSGKLYNNWGDVLGIPGRDSVDLIDFLLCNWNINFLTDIHHYFSEIFIINLRYPINLYISISCVLL</sequence>